<dbReference type="Proteomes" id="UP000298595">
    <property type="component" value="Plasmid p7"/>
</dbReference>
<dbReference type="InterPro" id="IPR015947">
    <property type="entry name" value="PUA-like_sf"/>
</dbReference>
<dbReference type="SUPFAM" id="SSF88697">
    <property type="entry name" value="PUA domain-like"/>
    <property type="match status" value="1"/>
</dbReference>
<geneLocation type="plasmid" evidence="1 2">
    <name>p7</name>
</geneLocation>
<organism evidence="1 2">
    <name type="scientific">Azospirillum argentinense</name>
    <dbReference type="NCBI Taxonomy" id="2970906"/>
    <lineage>
        <taxon>Bacteria</taxon>
        <taxon>Pseudomonadati</taxon>
        <taxon>Pseudomonadota</taxon>
        <taxon>Alphaproteobacteria</taxon>
        <taxon>Rhodospirillales</taxon>
        <taxon>Azospirillaceae</taxon>
        <taxon>Azospirillum</taxon>
    </lineage>
</organism>
<keyword evidence="1" id="KW-0614">Plasmid</keyword>
<evidence type="ECO:0000313" key="1">
    <source>
        <dbReference type="EMBL" id="QCO00527.1"/>
    </source>
</evidence>
<dbReference type="AlphaFoldDB" id="A0A4D8PRU8"/>
<protein>
    <recommendedName>
        <fullName evidence="3">ASCH domain-containing protein</fullName>
    </recommendedName>
</protein>
<name>A0A4D8PRU8_9PROT</name>
<accession>A0A4D8PRU8</accession>
<evidence type="ECO:0000313" key="2">
    <source>
        <dbReference type="Proteomes" id="UP000298595"/>
    </source>
</evidence>
<sequence length="166" mass="18474">MKTISLWQPHGSLLFIIDPTTGRPFKLHETRHWAPPTRLIGQRIGIHAAKNTADLEGLQDYLRDRDAGGPELACDEAFRVALRRRFEKLVDIPRGCLLGTAVLVAAHRTESRPMAEWGHFGDFSPGRWAWELGEVRALPEPVPWRGAQGFFDVPDEAFATAVGIAG</sequence>
<dbReference type="EMBL" id="CP032328">
    <property type="protein sequence ID" value="QCO00527.1"/>
    <property type="molecule type" value="Genomic_DNA"/>
</dbReference>
<dbReference type="RefSeq" id="WP_137119221.1">
    <property type="nucleotide sequence ID" value="NZ_CP032328.1"/>
</dbReference>
<reference evidence="1 2" key="1">
    <citation type="submission" date="2018-09" db="EMBL/GenBank/DDBJ databases">
        <title>Whole genome based analysis of evolution and adaptive divergence in Indian and Brazilian strains of Azospirillum brasilense.</title>
        <authorList>
            <person name="Singh C."/>
            <person name="Tripathi A.K."/>
        </authorList>
    </citation>
    <scope>NUCLEOTIDE SEQUENCE [LARGE SCALE GENOMIC DNA]</scope>
    <source>
        <strain evidence="1 2">MTCC4035</strain>
        <plasmid evidence="1 2">p7</plasmid>
    </source>
</reference>
<gene>
    <name evidence="1" type="ORF">D3093_35365</name>
</gene>
<evidence type="ECO:0008006" key="3">
    <source>
        <dbReference type="Google" id="ProtNLM"/>
    </source>
</evidence>
<dbReference type="KEGG" id="aare:D3093_35365"/>
<proteinExistence type="predicted"/>